<name>A0A1V6Q5H7_9EURO</name>
<evidence type="ECO:0000259" key="4">
    <source>
        <dbReference type="Pfam" id="PF13460"/>
    </source>
</evidence>
<dbReference type="PANTHER" id="PTHR47706:SF4">
    <property type="entry name" value="NMRA-LIKE DOMAIN-CONTAINING PROTEIN"/>
    <property type="match status" value="1"/>
</dbReference>
<comment type="caution">
    <text evidence="5">The sequence shown here is derived from an EMBL/GenBank/DDBJ whole genome shotgun (WGS) entry which is preliminary data.</text>
</comment>
<dbReference type="InterPro" id="IPR036291">
    <property type="entry name" value="NAD(P)-bd_dom_sf"/>
</dbReference>
<keyword evidence="2" id="KW-0521">NADP</keyword>
<keyword evidence="3" id="KW-0560">Oxidoreductase</keyword>
<dbReference type="EMBL" id="MDYO01000117">
    <property type="protein sequence ID" value="OQD84499.1"/>
    <property type="molecule type" value="Genomic_DNA"/>
</dbReference>
<proteinExistence type="inferred from homology"/>
<evidence type="ECO:0000256" key="1">
    <source>
        <dbReference type="ARBA" id="ARBA00005725"/>
    </source>
</evidence>
<dbReference type="SUPFAM" id="SSF51735">
    <property type="entry name" value="NAD(P)-binding Rossmann-fold domains"/>
    <property type="match status" value="1"/>
</dbReference>
<evidence type="ECO:0000313" key="6">
    <source>
        <dbReference type="Proteomes" id="UP000191612"/>
    </source>
</evidence>
<gene>
    <name evidence="5" type="ORF">PENSOL_c118G06996</name>
</gene>
<dbReference type="GO" id="GO:0016491">
    <property type="term" value="F:oxidoreductase activity"/>
    <property type="evidence" value="ECO:0007669"/>
    <property type="project" value="UniProtKB-KW"/>
</dbReference>
<feature type="domain" description="NAD(P)-binding" evidence="4">
    <location>
        <begin position="9"/>
        <end position="97"/>
    </location>
</feature>
<organism evidence="5 6">
    <name type="scientific">Penicillium solitum</name>
    <dbReference type="NCBI Taxonomy" id="60172"/>
    <lineage>
        <taxon>Eukaryota</taxon>
        <taxon>Fungi</taxon>
        <taxon>Dikarya</taxon>
        <taxon>Ascomycota</taxon>
        <taxon>Pezizomycotina</taxon>
        <taxon>Eurotiomycetes</taxon>
        <taxon>Eurotiomycetidae</taxon>
        <taxon>Eurotiales</taxon>
        <taxon>Aspergillaceae</taxon>
        <taxon>Penicillium</taxon>
    </lineage>
</organism>
<comment type="similarity">
    <text evidence="1">Belongs to the NmrA-type oxidoreductase family. Isoflavone reductase subfamily.</text>
</comment>
<accession>A0A1V6Q5H7</accession>
<evidence type="ECO:0000256" key="2">
    <source>
        <dbReference type="ARBA" id="ARBA00022857"/>
    </source>
</evidence>
<reference evidence="6" key="1">
    <citation type="journal article" date="2017" name="Nat. Microbiol.">
        <title>Global analysis of biosynthetic gene clusters reveals vast potential of secondary metabolite production in Penicillium species.</title>
        <authorList>
            <person name="Nielsen J.C."/>
            <person name="Grijseels S."/>
            <person name="Prigent S."/>
            <person name="Ji B."/>
            <person name="Dainat J."/>
            <person name="Nielsen K.F."/>
            <person name="Frisvad J.C."/>
            <person name="Workman M."/>
            <person name="Nielsen J."/>
        </authorList>
    </citation>
    <scope>NUCLEOTIDE SEQUENCE [LARGE SCALE GENOMIC DNA]</scope>
    <source>
        <strain evidence="6">IBT 29525</strain>
    </source>
</reference>
<sequence length="487" mass="53255">MALTVAVAGATGAVGRTIVEQILNENKFSVVALTRRGHIESPVNDVQYVQIDYDDHSTLVQQLERHAVQTVICAIGMLGDDCSQAQISLIKAADEASTVQRRRHIDPGIDWFLEAANILKNSNLIYTRPVCGAFMDFLGMPHARSNIAPMNIVVDVLNRQAYIPGDGNTPITMIYSYDAATLVAKLLEVDEWSEFSFCNGDDTTLSEVLRIAEEICGILMLIGQSCALDITSRFRVEKGQGPVTRSGSGTYGGTCYGNDADFSAIYTEAIDFAQVALDSLNTYATSATVRASVETFFGIKPDSSSPTTVSVTDSAQFEYVKYIFEQIIAFSTSTEDDTIPSPSFFCDDSWRWRTEMDYGSDGQMNGKTILRASGGATTWAWWSPWYKKFLGTGAGCVYTDTARTLGFTVASDAQEVYTITMCPYIFAQPKRKDSLSAWRSKEKIIADNTPLRAAGSVSGTMMHEIAHLVTKHGLLPLCISINVTGLE</sequence>
<dbReference type="Proteomes" id="UP000191612">
    <property type="component" value="Unassembled WGS sequence"/>
</dbReference>
<dbReference type="AlphaFoldDB" id="A0A1V6Q5H7"/>
<evidence type="ECO:0000313" key="5">
    <source>
        <dbReference type="EMBL" id="OQD84499.1"/>
    </source>
</evidence>
<dbReference type="Gene3D" id="3.40.50.720">
    <property type="entry name" value="NAD(P)-binding Rossmann-like Domain"/>
    <property type="match status" value="1"/>
</dbReference>
<dbReference type="Pfam" id="PF13460">
    <property type="entry name" value="NAD_binding_10"/>
    <property type="match status" value="1"/>
</dbReference>
<dbReference type="InterPro" id="IPR051609">
    <property type="entry name" value="NmrA/Isoflavone_reductase-like"/>
</dbReference>
<protein>
    <recommendedName>
        <fullName evidence="4">NAD(P)-binding domain-containing protein</fullName>
    </recommendedName>
</protein>
<keyword evidence="6" id="KW-1185">Reference proteome</keyword>
<dbReference type="PANTHER" id="PTHR47706">
    <property type="entry name" value="NMRA-LIKE FAMILY PROTEIN"/>
    <property type="match status" value="1"/>
</dbReference>
<evidence type="ECO:0000256" key="3">
    <source>
        <dbReference type="ARBA" id="ARBA00023002"/>
    </source>
</evidence>
<dbReference type="InterPro" id="IPR016040">
    <property type="entry name" value="NAD(P)-bd_dom"/>
</dbReference>